<comment type="domain">
    <text evidence="10">The IMP cyclohydrolase activity resides in the N-terminal region.</text>
</comment>
<evidence type="ECO:0000256" key="5">
    <source>
        <dbReference type="ARBA" id="ARBA00022755"/>
    </source>
</evidence>
<dbReference type="Pfam" id="PF02142">
    <property type="entry name" value="MGS"/>
    <property type="match status" value="1"/>
</dbReference>
<evidence type="ECO:0000256" key="8">
    <source>
        <dbReference type="ARBA" id="ARBA00050488"/>
    </source>
</evidence>
<dbReference type="Proteomes" id="UP000266975">
    <property type="component" value="Unassembled WGS sequence"/>
</dbReference>
<dbReference type="OrthoDB" id="9802065at2"/>
<keyword evidence="5 10" id="KW-0658">Purine biosynthesis</keyword>
<dbReference type="Pfam" id="PF01808">
    <property type="entry name" value="AICARFT_IMPCHas"/>
    <property type="match status" value="1"/>
</dbReference>
<comment type="catalytic activity">
    <reaction evidence="8 10">
        <text>(6R)-10-formyltetrahydrofolate + 5-amino-1-(5-phospho-beta-D-ribosyl)imidazole-4-carboxamide = 5-formamido-1-(5-phospho-D-ribosyl)imidazole-4-carboxamide + (6S)-5,6,7,8-tetrahydrofolate</text>
        <dbReference type="Rhea" id="RHEA:22192"/>
        <dbReference type="ChEBI" id="CHEBI:57453"/>
        <dbReference type="ChEBI" id="CHEBI:58467"/>
        <dbReference type="ChEBI" id="CHEBI:58475"/>
        <dbReference type="ChEBI" id="CHEBI:195366"/>
        <dbReference type="EC" id="2.1.2.3"/>
    </reaction>
</comment>
<evidence type="ECO:0000313" key="13">
    <source>
        <dbReference type="Proteomes" id="UP000266975"/>
    </source>
</evidence>
<evidence type="ECO:0000259" key="11">
    <source>
        <dbReference type="PROSITE" id="PS51855"/>
    </source>
</evidence>
<feature type="domain" description="MGS-like" evidence="11">
    <location>
        <begin position="1"/>
        <end position="150"/>
    </location>
</feature>
<dbReference type="NCBIfam" id="TIGR00355">
    <property type="entry name" value="purH"/>
    <property type="match status" value="1"/>
</dbReference>
<protein>
    <recommendedName>
        <fullName evidence="10">Bifunctional purine biosynthesis protein PurH</fullName>
    </recommendedName>
    <domain>
        <recommendedName>
            <fullName evidence="10">Phosphoribosylaminoimidazolecarboxamide formyltransferase</fullName>
            <ecNumber evidence="10">2.1.2.3</ecNumber>
        </recommendedName>
        <alternativeName>
            <fullName evidence="10">AICAR transformylase</fullName>
        </alternativeName>
    </domain>
    <domain>
        <recommendedName>
            <fullName evidence="10">IMP cyclohydrolase</fullName>
            <ecNumber evidence="10">3.5.4.10</ecNumber>
        </recommendedName>
        <alternativeName>
            <fullName evidence="10">ATIC</fullName>
        </alternativeName>
        <alternativeName>
            <fullName evidence="10">IMP synthase</fullName>
        </alternativeName>
        <alternativeName>
            <fullName evidence="10">Inosinicase</fullName>
        </alternativeName>
    </domain>
</protein>
<evidence type="ECO:0000256" key="1">
    <source>
        <dbReference type="ARBA" id="ARBA00004844"/>
    </source>
</evidence>
<dbReference type="Gene3D" id="3.40.140.20">
    <property type="match status" value="2"/>
</dbReference>
<dbReference type="NCBIfam" id="NF002049">
    <property type="entry name" value="PRK00881.1"/>
    <property type="match status" value="1"/>
</dbReference>
<dbReference type="GO" id="GO:0004643">
    <property type="term" value="F:phosphoribosylaminoimidazolecarboxamide formyltransferase activity"/>
    <property type="evidence" value="ECO:0007669"/>
    <property type="project" value="UniProtKB-UniRule"/>
</dbReference>
<evidence type="ECO:0000256" key="2">
    <source>
        <dbReference type="ARBA" id="ARBA00004954"/>
    </source>
</evidence>
<dbReference type="AlphaFoldDB" id="A0A3M8K775"/>
<dbReference type="PANTHER" id="PTHR11692">
    <property type="entry name" value="BIFUNCTIONAL PURINE BIOSYNTHESIS PROTEIN PURH"/>
    <property type="match status" value="1"/>
</dbReference>
<dbReference type="Gene3D" id="3.40.50.1380">
    <property type="entry name" value="Methylglyoxal synthase-like domain"/>
    <property type="match status" value="1"/>
</dbReference>
<organism evidence="12 13">
    <name type="scientific">Corynebacterium alimapuense</name>
    <dbReference type="NCBI Taxonomy" id="1576874"/>
    <lineage>
        <taxon>Bacteria</taxon>
        <taxon>Bacillati</taxon>
        <taxon>Actinomycetota</taxon>
        <taxon>Actinomycetes</taxon>
        <taxon>Mycobacteriales</taxon>
        <taxon>Corynebacteriaceae</taxon>
        <taxon>Corynebacterium</taxon>
    </lineage>
</organism>
<evidence type="ECO:0000256" key="3">
    <source>
        <dbReference type="ARBA" id="ARBA00007667"/>
    </source>
</evidence>
<comment type="pathway">
    <text evidence="1 10">Purine metabolism; IMP biosynthesis via de novo pathway; IMP from 5-formamido-1-(5-phospho-D-ribosyl)imidazole-4-carboxamide: step 1/1.</text>
</comment>
<dbReference type="InterPro" id="IPR024051">
    <property type="entry name" value="AICAR_Tfase_dup_dom_sf"/>
</dbReference>
<dbReference type="PROSITE" id="PS51855">
    <property type="entry name" value="MGS"/>
    <property type="match status" value="1"/>
</dbReference>
<dbReference type="SUPFAM" id="SSF52335">
    <property type="entry name" value="Methylglyoxal synthase-like"/>
    <property type="match status" value="1"/>
</dbReference>
<comment type="caution">
    <text evidence="12">The sequence shown here is derived from an EMBL/GenBank/DDBJ whole genome shotgun (WGS) entry which is preliminary data.</text>
</comment>
<dbReference type="InterPro" id="IPR016193">
    <property type="entry name" value="Cytidine_deaminase-like"/>
</dbReference>
<gene>
    <name evidence="10 12" type="primary">purH</name>
    <name evidence="12" type="ORF">C5L39_09005</name>
</gene>
<dbReference type="FunFam" id="3.40.140.20:FF:000001">
    <property type="entry name" value="Bifunctional purine biosynthesis protein PurH"/>
    <property type="match status" value="1"/>
</dbReference>
<evidence type="ECO:0000256" key="10">
    <source>
        <dbReference type="HAMAP-Rule" id="MF_00139"/>
    </source>
</evidence>
<comment type="catalytic activity">
    <reaction evidence="9 10">
        <text>IMP + H2O = 5-formamido-1-(5-phospho-D-ribosyl)imidazole-4-carboxamide</text>
        <dbReference type="Rhea" id="RHEA:18445"/>
        <dbReference type="ChEBI" id="CHEBI:15377"/>
        <dbReference type="ChEBI" id="CHEBI:58053"/>
        <dbReference type="ChEBI" id="CHEBI:58467"/>
        <dbReference type="EC" id="3.5.4.10"/>
    </reaction>
</comment>
<evidence type="ECO:0000256" key="4">
    <source>
        <dbReference type="ARBA" id="ARBA00022679"/>
    </source>
</evidence>
<comment type="similarity">
    <text evidence="3 10">Belongs to the PurH family.</text>
</comment>
<dbReference type="GO" id="GO:0006189">
    <property type="term" value="P:'de novo' IMP biosynthetic process"/>
    <property type="evidence" value="ECO:0007669"/>
    <property type="project" value="UniProtKB-UniRule"/>
</dbReference>
<dbReference type="SMART" id="SM00851">
    <property type="entry name" value="MGS"/>
    <property type="match status" value="1"/>
</dbReference>
<sequence>MSDDRKVIKRALISVYDKTGLEQLAASLHAAGVEIVSTGSTAAKIAAQGVPVTPVEELTGFPECLEGRVKTLHPKVHAGILADTRKDDHLSQLSELGVEPFQLVVVNLYPFSETVASGADFDACVEQIDIGGPSMVRAAAKNHPSVAVVVDPSRYVDVAEALNDGGFTRQQRTHLALDAFRHTAAYDVAVATWLGEQAAAEGGEFPAWVGSSHELSATLRYGENPHQAAALYADKGLGGLANATQLHGKEMSYNNYQDADAAWRAAWDHERACVAVIKHANPCGIAVSDTSIADAHRRAHACDPMSAFGGVIAANREVTVAMAEQVADIFTEVIIAPSYGAGAIDVLARKKNLRVLQASPEHRSGTESKQISGGILVQERDVLQAEGDSADQWTLAAGQPASELLLADLQFAWTSVRAVKSNAILISREGATVGVGMGQVNRVDSAKLAVERANTLAGDTERTIGAVAASDAFFPFADGFEVLAKAGVKAVVQPGGSIRDNEVIAAAEKAGVTMYFTGARHFAH</sequence>
<dbReference type="HAMAP" id="MF_00139">
    <property type="entry name" value="PurH"/>
    <property type="match status" value="1"/>
</dbReference>
<dbReference type="UniPathway" id="UPA00074">
    <property type="reaction ID" value="UER00133"/>
</dbReference>
<dbReference type="RefSeq" id="WP_123048546.1">
    <property type="nucleotide sequence ID" value="NZ_PTJO01000005.1"/>
</dbReference>
<dbReference type="PIRSF" id="PIRSF000414">
    <property type="entry name" value="AICARFT_IMPCHas"/>
    <property type="match status" value="1"/>
</dbReference>
<evidence type="ECO:0000256" key="9">
    <source>
        <dbReference type="ARBA" id="ARBA00050687"/>
    </source>
</evidence>
<evidence type="ECO:0000256" key="7">
    <source>
        <dbReference type="ARBA" id="ARBA00023268"/>
    </source>
</evidence>
<dbReference type="GO" id="GO:0003937">
    <property type="term" value="F:IMP cyclohydrolase activity"/>
    <property type="evidence" value="ECO:0007669"/>
    <property type="project" value="UniProtKB-UniRule"/>
</dbReference>
<evidence type="ECO:0000256" key="6">
    <source>
        <dbReference type="ARBA" id="ARBA00022801"/>
    </source>
</evidence>
<dbReference type="FunFam" id="3.40.50.1380:FF:000001">
    <property type="entry name" value="Bifunctional purine biosynthesis protein PurH"/>
    <property type="match status" value="1"/>
</dbReference>
<dbReference type="EC" id="2.1.2.3" evidence="10"/>
<keyword evidence="4 10" id="KW-0808">Transferase</keyword>
<dbReference type="SUPFAM" id="SSF53927">
    <property type="entry name" value="Cytidine deaminase-like"/>
    <property type="match status" value="1"/>
</dbReference>
<dbReference type="CDD" id="cd01421">
    <property type="entry name" value="IMPCH"/>
    <property type="match status" value="1"/>
</dbReference>
<keyword evidence="7 10" id="KW-0511">Multifunctional enzyme</keyword>
<comment type="pathway">
    <text evidence="2 10">Purine metabolism; IMP biosynthesis via de novo pathway; 5-formamido-1-(5-phospho-D-ribosyl)imidazole-4-carboxamide from 5-amino-1-(5-phospho-D-ribosyl)imidazole-4-carboxamide (10-formyl THF route): step 1/1.</text>
</comment>
<dbReference type="EC" id="3.5.4.10" evidence="10"/>
<dbReference type="InterPro" id="IPR036914">
    <property type="entry name" value="MGS-like_dom_sf"/>
</dbReference>
<reference evidence="12 13" key="1">
    <citation type="submission" date="2018-02" db="EMBL/GenBank/DDBJ databases">
        <title>Corynebacterium alimpuense sp. nov., a marine obligate actinomycete isolated from sediments of Valparaiso bay, Chile.</title>
        <authorList>
            <person name="Claverias F."/>
            <person name="Gonzales-Siles L."/>
            <person name="Salva-Serra F."/>
            <person name="Inganaes E."/>
            <person name="Molin K."/>
            <person name="Cumsille A."/>
            <person name="Undabarrena A."/>
            <person name="Couve E."/>
            <person name="Moore E.R.B."/>
            <person name="Gomila M."/>
            <person name="Camara B."/>
        </authorList>
    </citation>
    <scope>NUCLEOTIDE SEQUENCE [LARGE SCALE GENOMIC DNA]</scope>
    <source>
        <strain evidence="12 13">CCUG 69366</strain>
    </source>
</reference>
<dbReference type="InterPro" id="IPR002695">
    <property type="entry name" value="PurH-like"/>
</dbReference>
<evidence type="ECO:0000313" key="12">
    <source>
        <dbReference type="EMBL" id="RNE48615.1"/>
    </source>
</evidence>
<dbReference type="PANTHER" id="PTHR11692:SF0">
    <property type="entry name" value="BIFUNCTIONAL PURINE BIOSYNTHESIS PROTEIN ATIC"/>
    <property type="match status" value="1"/>
</dbReference>
<keyword evidence="13" id="KW-1185">Reference proteome</keyword>
<dbReference type="InterPro" id="IPR011607">
    <property type="entry name" value="MGS-like_dom"/>
</dbReference>
<accession>A0A3M8K775</accession>
<name>A0A3M8K775_9CORY</name>
<dbReference type="SMART" id="SM00798">
    <property type="entry name" value="AICARFT_IMPCHas"/>
    <property type="match status" value="1"/>
</dbReference>
<dbReference type="EMBL" id="PTJO01000005">
    <property type="protein sequence ID" value="RNE48615.1"/>
    <property type="molecule type" value="Genomic_DNA"/>
</dbReference>
<proteinExistence type="inferred from homology"/>
<dbReference type="GO" id="GO:0005829">
    <property type="term" value="C:cytosol"/>
    <property type="evidence" value="ECO:0007669"/>
    <property type="project" value="TreeGrafter"/>
</dbReference>
<keyword evidence="6 10" id="KW-0378">Hydrolase</keyword>